<gene>
    <name evidence="1" type="ORF">CSIM01_04212</name>
</gene>
<reference evidence="1 2" key="1">
    <citation type="submission" date="2014-02" db="EMBL/GenBank/DDBJ databases">
        <title>The genome sequence of Colletotrichum simmondsii CBS122122.</title>
        <authorList>
            <person name="Baroncelli R."/>
            <person name="Thon M.R."/>
        </authorList>
    </citation>
    <scope>NUCLEOTIDE SEQUENCE [LARGE SCALE GENOMIC DNA]</scope>
    <source>
        <strain evidence="1 2">CBS122122</strain>
    </source>
</reference>
<proteinExistence type="predicted"/>
<protein>
    <submittedName>
        <fullName evidence="1">Uncharacterized protein</fullName>
    </submittedName>
</protein>
<name>A0A135RP34_9PEZI</name>
<dbReference type="Proteomes" id="UP000070328">
    <property type="component" value="Unassembled WGS sequence"/>
</dbReference>
<organism evidence="1 2">
    <name type="scientific">Colletotrichum simmondsii</name>
    <dbReference type="NCBI Taxonomy" id="703756"/>
    <lineage>
        <taxon>Eukaryota</taxon>
        <taxon>Fungi</taxon>
        <taxon>Dikarya</taxon>
        <taxon>Ascomycota</taxon>
        <taxon>Pezizomycotina</taxon>
        <taxon>Sordariomycetes</taxon>
        <taxon>Hypocreomycetidae</taxon>
        <taxon>Glomerellales</taxon>
        <taxon>Glomerellaceae</taxon>
        <taxon>Colletotrichum</taxon>
        <taxon>Colletotrichum acutatum species complex</taxon>
    </lineage>
</organism>
<dbReference type="EMBL" id="JFBX01000920">
    <property type="protein sequence ID" value="KXH25268.1"/>
    <property type="molecule type" value="Genomic_DNA"/>
</dbReference>
<sequence length="128" mass="13774">MEDHVTHFLLDLDDMKITSNVTPEELWQAGGGRNLKIYVIEAHEFELASSDLGISFEANVEDLDIFGHRISAHPTKAIGARGLAAPEGCVCIPAAADATAVTHDPAAGSRSGSKEICRKLGPSTYFYF</sequence>
<evidence type="ECO:0000313" key="1">
    <source>
        <dbReference type="EMBL" id="KXH25268.1"/>
    </source>
</evidence>
<evidence type="ECO:0000313" key="2">
    <source>
        <dbReference type="Proteomes" id="UP000070328"/>
    </source>
</evidence>
<keyword evidence="2" id="KW-1185">Reference proteome</keyword>
<dbReference type="AlphaFoldDB" id="A0A135RP34"/>
<comment type="caution">
    <text evidence="1">The sequence shown here is derived from an EMBL/GenBank/DDBJ whole genome shotgun (WGS) entry which is preliminary data.</text>
</comment>
<accession>A0A135RP34</accession>